<evidence type="ECO:0000256" key="1">
    <source>
        <dbReference type="SAM" id="Phobius"/>
    </source>
</evidence>
<comment type="caution">
    <text evidence="3">The sequence shown here is derived from an EMBL/GenBank/DDBJ whole genome shotgun (WGS) entry which is preliminary data.</text>
</comment>
<dbReference type="InterPro" id="IPR005543">
    <property type="entry name" value="PASTA_dom"/>
</dbReference>
<keyword evidence="1" id="KW-1133">Transmembrane helix</keyword>
<dbReference type="Pfam" id="PF03793">
    <property type="entry name" value="PASTA"/>
    <property type="match status" value="2"/>
</dbReference>
<evidence type="ECO:0000259" key="2">
    <source>
        <dbReference type="PROSITE" id="PS51178"/>
    </source>
</evidence>
<feature type="transmembrane region" description="Helical" evidence="1">
    <location>
        <begin position="26"/>
        <end position="50"/>
    </location>
</feature>
<feature type="domain" description="PASTA" evidence="2">
    <location>
        <begin position="52"/>
        <end position="119"/>
    </location>
</feature>
<gene>
    <name evidence="3" type="ORF">ENS59_12505</name>
</gene>
<reference evidence="3" key="1">
    <citation type="journal article" date="2020" name="mSystems">
        <title>Genome- and Community-Level Interaction Insights into Carbon Utilization and Element Cycling Functions of Hydrothermarchaeota in Hydrothermal Sediment.</title>
        <authorList>
            <person name="Zhou Z."/>
            <person name="Liu Y."/>
            <person name="Xu W."/>
            <person name="Pan J."/>
            <person name="Luo Z.H."/>
            <person name="Li M."/>
        </authorList>
    </citation>
    <scope>NUCLEOTIDE SEQUENCE [LARGE SCALE GENOMIC DNA]</scope>
    <source>
        <strain evidence="3">SpSt-503</strain>
    </source>
</reference>
<dbReference type="EMBL" id="DSVL01000382">
    <property type="protein sequence ID" value="HFH30306.1"/>
    <property type="molecule type" value="Genomic_DNA"/>
</dbReference>
<keyword evidence="1" id="KW-0472">Membrane</keyword>
<dbReference type="CDD" id="cd06577">
    <property type="entry name" value="PASTA_pknB"/>
    <property type="match status" value="2"/>
</dbReference>
<dbReference type="SMART" id="SM00740">
    <property type="entry name" value="PASTA"/>
    <property type="match status" value="3"/>
</dbReference>
<accession>A0A7C3IRF8</accession>
<name>A0A7C3IRF8_9SPIR</name>
<dbReference type="PROSITE" id="PS51178">
    <property type="entry name" value="PASTA"/>
    <property type="match status" value="2"/>
</dbReference>
<sequence length="343" mass="37862">MRLFNRFDIDIDFDAIETYVGNHLRFFITATIAMLVFISLIAVTVFMLTIRGAEQTMVPNVVGKELTAALLEMQAKELYPKIQLRYSNNPADKGTILEQDPGPGTIVKAGRRIKLVVSRGMVVDKVENYIGQNLDDVKMHLQTLFSSASKTLVSLREPPLYTYSSQPAGTILEQKPEPGTDIDGPVKLEFVVSRGPENAMIKVPDLVGLPIQDALDRIRQSGVWFVFSVRPVQNRETPGTVVSQLPAGQTVVAANTRLDLVVAAPAKVPDDDVFGLFNKTLPEYPYPLEVKLDALLPTGERRRILAVNHPGGTFTVPYQVPKGTVLILSVLNRELLREEVGSN</sequence>
<proteinExistence type="predicted"/>
<evidence type="ECO:0000313" key="3">
    <source>
        <dbReference type="EMBL" id="HFH30306.1"/>
    </source>
</evidence>
<dbReference type="Gene3D" id="3.30.10.20">
    <property type="match status" value="3"/>
</dbReference>
<keyword evidence="1" id="KW-0812">Transmembrane</keyword>
<dbReference type="AlphaFoldDB" id="A0A7C3IRF8"/>
<organism evidence="3">
    <name type="scientific">Gracilinema caldarium</name>
    <dbReference type="NCBI Taxonomy" id="215591"/>
    <lineage>
        <taxon>Bacteria</taxon>
        <taxon>Pseudomonadati</taxon>
        <taxon>Spirochaetota</taxon>
        <taxon>Spirochaetia</taxon>
        <taxon>Spirochaetales</taxon>
        <taxon>Breznakiellaceae</taxon>
        <taxon>Gracilinema</taxon>
    </lineage>
</organism>
<protein>
    <submittedName>
        <fullName evidence="3">PASTA domain-containing protein</fullName>
    </submittedName>
</protein>
<feature type="domain" description="PASTA" evidence="2">
    <location>
        <begin position="195"/>
        <end position="264"/>
    </location>
</feature>